<comment type="caution">
    <text evidence="1">The sequence shown here is derived from an EMBL/GenBank/DDBJ whole genome shotgun (WGS) entry which is preliminary data.</text>
</comment>
<sequence>MKRIRDAQTIIGALENGEAAAELSKEITETLAALKEQTGGRAKAKVKGSVTLKLDIEVEGNSATITADIQSKRPKPVRGSSFYWVLDDGSLSTEHPQQMNMFAGPREAAG</sequence>
<keyword evidence="2" id="KW-1185">Reference proteome</keyword>
<proteinExistence type="predicted"/>
<gene>
    <name evidence="1" type="ORF">GR303_12300</name>
</gene>
<protein>
    <recommendedName>
        <fullName evidence="3">HK97 gp10 family phage protein</fullName>
    </recommendedName>
</protein>
<evidence type="ECO:0000313" key="2">
    <source>
        <dbReference type="Proteomes" id="UP000818323"/>
    </source>
</evidence>
<name>A0ABW9YY82_9HYPH</name>
<reference evidence="1 2" key="1">
    <citation type="submission" date="2020-01" db="EMBL/GenBank/DDBJ databases">
        <title>Microvirga sp. nov., an arsenate reduction bacterium isolated from Tibet hotspring sediments.</title>
        <authorList>
            <person name="Yuan C.-G."/>
        </authorList>
    </citation>
    <scope>NUCLEOTIDE SEQUENCE [LARGE SCALE GENOMIC DNA]</scope>
    <source>
        <strain evidence="1 2">SYSU G3D203</strain>
    </source>
</reference>
<dbReference type="EMBL" id="JAAAXJ010000005">
    <property type="protein sequence ID" value="NBJ25130.1"/>
    <property type="molecule type" value="Genomic_DNA"/>
</dbReference>
<evidence type="ECO:0008006" key="3">
    <source>
        <dbReference type="Google" id="ProtNLM"/>
    </source>
</evidence>
<evidence type="ECO:0000313" key="1">
    <source>
        <dbReference type="EMBL" id="NBJ25130.1"/>
    </source>
</evidence>
<accession>A0ABW9YY82</accession>
<dbReference type="RefSeq" id="WP_161725855.1">
    <property type="nucleotide sequence ID" value="NZ_JAAAXI010000025.1"/>
</dbReference>
<organism evidence="1 2">
    <name type="scientific">Microvirga arsenatis</name>
    <dbReference type="NCBI Taxonomy" id="2692265"/>
    <lineage>
        <taxon>Bacteria</taxon>
        <taxon>Pseudomonadati</taxon>
        <taxon>Pseudomonadota</taxon>
        <taxon>Alphaproteobacteria</taxon>
        <taxon>Hyphomicrobiales</taxon>
        <taxon>Methylobacteriaceae</taxon>
        <taxon>Microvirga</taxon>
    </lineage>
</organism>
<dbReference type="Proteomes" id="UP000818323">
    <property type="component" value="Unassembled WGS sequence"/>
</dbReference>